<feature type="transmembrane region" description="Helical" evidence="1">
    <location>
        <begin position="22"/>
        <end position="40"/>
    </location>
</feature>
<sequence length="84" mass="9686">MDKMDVSNFSRQGLDVGYFKTLFFPHLAIVLCLLSWMVGLKESMMLENGFVKTAFHEAKDLAIDVDEPSRYTVIWVFVCINHEP</sequence>
<name>G2TK30_HEYCO</name>
<keyword evidence="1" id="KW-0812">Transmembrane</keyword>
<evidence type="ECO:0000313" key="3">
    <source>
        <dbReference type="Proteomes" id="UP000009283"/>
    </source>
</evidence>
<organism evidence="2 3">
    <name type="scientific">Heyndrickxia coagulans 36D1</name>
    <dbReference type="NCBI Taxonomy" id="345219"/>
    <lineage>
        <taxon>Bacteria</taxon>
        <taxon>Bacillati</taxon>
        <taxon>Bacillota</taxon>
        <taxon>Bacilli</taxon>
        <taxon>Bacillales</taxon>
        <taxon>Bacillaceae</taxon>
        <taxon>Heyndrickxia</taxon>
    </lineage>
</organism>
<proteinExistence type="predicted"/>
<reference evidence="2 3" key="1">
    <citation type="journal article" date="2011" name="Stand. Genomic Sci.">
        <title>Complete Genome Sequence of a thermotolerant sporogenic lactic acid bacterium, Bacillus coagulans strain 36D1.</title>
        <authorList>
            <person name="Rhee M.S."/>
            <person name="Moritz B.E."/>
            <person name="Xie G."/>
            <person name="Glavina Del Rio T."/>
            <person name="Dalin E."/>
            <person name="Tice H."/>
            <person name="Bruce D."/>
            <person name="Goodwin L."/>
            <person name="Chertkov O."/>
            <person name="Brettin T."/>
            <person name="Han C."/>
            <person name="Detter C."/>
            <person name="Pitluck S."/>
            <person name="Land M.L."/>
            <person name="Patel M."/>
            <person name="Ou M."/>
            <person name="Harbrucker R."/>
            <person name="Ingram L.O."/>
            <person name="Shanmugam K.T."/>
        </authorList>
    </citation>
    <scope>NUCLEOTIDE SEQUENCE [LARGE SCALE GENOMIC DNA]</scope>
    <source>
        <strain evidence="2 3">36D1</strain>
    </source>
</reference>
<dbReference type="EMBL" id="CP003056">
    <property type="protein sequence ID" value="AEP01031.1"/>
    <property type="molecule type" value="Genomic_DNA"/>
</dbReference>
<dbReference type="Proteomes" id="UP000009283">
    <property type="component" value="Chromosome"/>
</dbReference>
<protein>
    <submittedName>
        <fullName evidence="2">Uncharacterized protein</fullName>
    </submittedName>
</protein>
<evidence type="ECO:0000313" key="2">
    <source>
        <dbReference type="EMBL" id="AEP01031.1"/>
    </source>
</evidence>
<accession>G2TK30</accession>
<keyword evidence="1" id="KW-0472">Membrane</keyword>
<evidence type="ECO:0000256" key="1">
    <source>
        <dbReference type="SAM" id="Phobius"/>
    </source>
</evidence>
<gene>
    <name evidence="2" type="ORF">Bcoa_1844</name>
</gene>
<dbReference type="HOGENOM" id="CLU_2520642_0_0_9"/>
<keyword evidence="1" id="KW-1133">Transmembrane helix</keyword>
<dbReference type="AlphaFoldDB" id="G2TK30"/>
<dbReference type="KEGG" id="bag:Bcoa_1844"/>